<organism evidence="1 2">
    <name type="scientific">Marivibrio halodurans</name>
    <dbReference type="NCBI Taxonomy" id="2039722"/>
    <lineage>
        <taxon>Bacteria</taxon>
        <taxon>Pseudomonadati</taxon>
        <taxon>Pseudomonadota</taxon>
        <taxon>Alphaproteobacteria</taxon>
        <taxon>Rhodospirillales</taxon>
        <taxon>Rhodospirillaceae</taxon>
        <taxon>Marivibrio</taxon>
    </lineage>
</organism>
<name>A0A8J7SK71_9PROT</name>
<evidence type="ECO:0008006" key="3">
    <source>
        <dbReference type="Google" id="ProtNLM"/>
    </source>
</evidence>
<evidence type="ECO:0000313" key="1">
    <source>
        <dbReference type="EMBL" id="MBP5858248.1"/>
    </source>
</evidence>
<reference evidence="1" key="1">
    <citation type="submission" date="2021-04" db="EMBL/GenBank/DDBJ databases">
        <authorList>
            <person name="Zhang D.-C."/>
        </authorList>
    </citation>
    <scope>NUCLEOTIDE SEQUENCE</scope>
    <source>
        <strain evidence="1">CGMCC 1.15697</strain>
    </source>
</reference>
<dbReference type="AlphaFoldDB" id="A0A8J7SK71"/>
<dbReference type="Proteomes" id="UP000672602">
    <property type="component" value="Unassembled WGS sequence"/>
</dbReference>
<gene>
    <name evidence="1" type="ORF">KAJ83_14605</name>
</gene>
<sequence>MRSRAKPLGLILILGLAITAAVVGFLQMRDSETPLSGFEASGRPLLDPEGFGEDDVATIEIATAEGSVRLAREAGDWVVRSQDGFPADSATIHQLIDRVMAARILYERRVEQTELSQYGLQPVSALGSAAVRLSFRDAADGVLLDLRIGNVMSLPDGVEMETLIALPEERLVGVLDQDLGFSWSSEDWLRQVDLGFDGADVVALRMGGDEDAWRAYHRNSQGRWLFASQAGEEEPAEKQGYLRSAAKTLADLPLLDAARSEADLGDVEWRRTIVLGTGHGARVDYRIVGTKSGDWVAIDAAESACDGDPSCERVKTSVAALSGWFFKMSIASGSDIELAYMLSE</sequence>
<dbReference type="EMBL" id="JAGMWN010000007">
    <property type="protein sequence ID" value="MBP5858248.1"/>
    <property type="molecule type" value="Genomic_DNA"/>
</dbReference>
<accession>A0A8J7SK71</accession>
<proteinExistence type="predicted"/>
<evidence type="ECO:0000313" key="2">
    <source>
        <dbReference type="Proteomes" id="UP000672602"/>
    </source>
</evidence>
<dbReference type="RefSeq" id="WP_210682843.1">
    <property type="nucleotide sequence ID" value="NZ_JAGMWN010000007.1"/>
</dbReference>
<protein>
    <recommendedName>
        <fullName evidence="3">DUF4340 domain-containing protein</fullName>
    </recommendedName>
</protein>
<comment type="caution">
    <text evidence="1">The sequence shown here is derived from an EMBL/GenBank/DDBJ whole genome shotgun (WGS) entry which is preliminary data.</text>
</comment>
<keyword evidence="2" id="KW-1185">Reference proteome</keyword>